<proteinExistence type="predicted"/>
<organism evidence="1">
    <name type="scientific">Deinococcus sp. VB142</name>
    <dbReference type="NCBI Taxonomy" id="3112952"/>
    <lineage>
        <taxon>Bacteria</taxon>
        <taxon>Thermotogati</taxon>
        <taxon>Deinococcota</taxon>
        <taxon>Deinococci</taxon>
        <taxon>Deinococcales</taxon>
        <taxon>Deinococcaceae</taxon>
        <taxon>Deinococcus</taxon>
    </lineage>
</organism>
<accession>A0AAU6Q8H1</accession>
<protein>
    <submittedName>
        <fullName evidence="1">Type II toxin-antitoxin system RelE/ParE family toxin</fullName>
    </submittedName>
</protein>
<dbReference type="RefSeq" id="WP_339098005.1">
    <property type="nucleotide sequence ID" value="NZ_CP149783.1"/>
</dbReference>
<gene>
    <name evidence="1" type="ORF">WDJ50_15955</name>
</gene>
<dbReference type="Pfam" id="PF05973">
    <property type="entry name" value="Gp49"/>
    <property type="match status" value="1"/>
</dbReference>
<evidence type="ECO:0000313" key="1">
    <source>
        <dbReference type="EMBL" id="WYF46542.1"/>
    </source>
</evidence>
<name>A0AAU6Q8H1_9DEIO</name>
<sequence length="124" mass="14391">MSWEVEYTDELGAWWEQLSETEQESIDATVRLLEARGPQLGFPHSSGISTSRHSHMRELRIQHQGRPYRILYAFDPARNAILLIGGDKTGNDRWYDLFVPKADDLYDEHLSILEEEAKNGKEME</sequence>
<dbReference type="InterPro" id="IPR009241">
    <property type="entry name" value="HigB-like"/>
</dbReference>
<dbReference type="EMBL" id="CP149783">
    <property type="protein sequence ID" value="WYF46542.1"/>
    <property type="molecule type" value="Genomic_DNA"/>
</dbReference>
<dbReference type="AlphaFoldDB" id="A0AAU6Q8H1"/>
<reference evidence="1" key="1">
    <citation type="submission" date="2024-03" db="EMBL/GenBank/DDBJ databases">
        <title>Deinococcus weizhi sp. nov., isolated from human skin.</title>
        <authorList>
            <person name="Wei Z."/>
            <person name="Tian F."/>
            <person name="Yang C."/>
            <person name="Xin L.T."/>
            <person name="Wen Z.J."/>
            <person name="Lan K.C."/>
            <person name="Yu L."/>
            <person name="Zhe W."/>
            <person name="Dan F.D."/>
            <person name="Jun W."/>
            <person name="Rui Z."/>
            <person name="Yong X.J."/>
            <person name="Ting Y."/>
            <person name="Wei X."/>
            <person name="Xu Z.G."/>
            <person name="Xin Z."/>
            <person name="Dong F.G."/>
            <person name="Ni X.M."/>
            <person name="Zheng M.G."/>
            <person name="Chun Y."/>
            <person name="Qian W.X."/>
        </authorList>
    </citation>
    <scope>NUCLEOTIDE SEQUENCE</scope>
    <source>
        <strain evidence="1">VB142</strain>
    </source>
</reference>